<reference evidence="1" key="2">
    <citation type="journal article" date="2015" name="Fish Shellfish Immunol.">
        <title>Early steps in the European eel (Anguilla anguilla)-Vibrio vulnificus interaction in the gills: Role of the RtxA13 toxin.</title>
        <authorList>
            <person name="Callol A."/>
            <person name="Pajuelo D."/>
            <person name="Ebbesson L."/>
            <person name="Teles M."/>
            <person name="MacKenzie S."/>
            <person name="Amaro C."/>
        </authorList>
    </citation>
    <scope>NUCLEOTIDE SEQUENCE</scope>
</reference>
<dbReference type="AlphaFoldDB" id="A0A0E9PGY7"/>
<reference evidence="1" key="1">
    <citation type="submission" date="2014-11" db="EMBL/GenBank/DDBJ databases">
        <authorList>
            <person name="Amaro Gonzalez C."/>
        </authorList>
    </citation>
    <scope>NUCLEOTIDE SEQUENCE</scope>
</reference>
<accession>A0A0E9PGY7</accession>
<sequence>MLTLGDKILEYCTYLGREETSALG</sequence>
<name>A0A0E9PGY7_ANGAN</name>
<dbReference type="EMBL" id="GBXM01104793">
    <property type="protein sequence ID" value="JAH03784.1"/>
    <property type="molecule type" value="Transcribed_RNA"/>
</dbReference>
<organism evidence="1">
    <name type="scientific">Anguilla anguilla</name>
    <name type="common">European freshwater eel</name>
    <name type="synonym">Muraena anguilla</name>
    <dbReference type="NCBI Taxonomy" id="7936"/>
    <lineage>
        <taxon>Eukaryota</taxon>
        <taxon>Metazoa</taxon>
        <taxon>Chordata</taxon>
        <taxon>Craniata</taxon>
        <taxon>Vertebrata</taxon>
        <taxon>Euteleostomi</taxon>
        <taxon>Actinopterygii</taxon>
        <taxon>Neopterygii</taxon>
        <taxon>Teleostei</taxon>
        <taxon>Anguilliformes</taxon>
        <taxon>Anguillidae</taxon>
        <taxon>Anguilla</taxon>
    </lineage>
</organism>
<proteinExistence type="predicted"/>
<protein>
    <submittedName>
        <fullName evidence="1">Uncharacterized protein</fullName>
    </submittedName>
</protein>
<evidence type="ECO:0000313" key="1">
    <source>
        <dbReference type="EMBL" id="JAH03784.1"/>
    </source>
</evidence>